<evidence type="ECO:0000259" key="2">
    <source>
        <dbReference type="Pfam" id="PF18962"/>
    </source>
</evidence>
<comment type="caution">
    <text evidence="3">The sequence shown here is derived from an EMBL/GenBank/DDBJ whole genome shotgun (WGS) entry which is preliminary data.</text>
</comment>
<sequence>MKTTGLLLLALACAGPALAQRGCPDPQATNYDPAARANDGSCRYPPAATAVLTKALLDAAVPETSGLQLAGGALWTFNDSGNPPVLFRLDSASGRATQRVRVVNFPNVDWEDITADAGHLYVGDFGNNSGDRRDLRVLRVPLAGPLAGADTVSAQAINFSFPDQTVFGGGVNNHNFDCEALFYRGDSLHLFTKDWADHRTRYYTVPAAPGTHVAHLKATFDVQGLITAADIRPDGRAAALLGYDDTTGATFAWLLTDFAGTNFFGGNKRRIELPSALLVGQAEGLCFAGPARLLLSNERVAVGALVVPPRLYALNVGPWLPRAVVTATASPGARLGLRVFPSPAAHLLRIERAAPGPEVALTLLDLRGRAVATGRLRAGATAQALDVAAVAAGVYVLRAQSAAGTLSQKVAIR</sequence>
<dbReference type="InterPro" id="IPR026444">
    <property type="entry name" value="Secre_tail"/>
</dbReference>
<dbReference type="EMBL" id="JABSNP010000034">
    <property type="protein sequence ID" value="NRT21422.1"/>
    <property type="molecule type" value="Genomic_DNA"/>
</dbReference>
<feature type="domain" description="Secretion system C-terminal sorting" evidence="2">
    <location>
        <begin position="339"/>
        <end position="412"/>
    </location>
</feature>
<protein>
    <recommendedName>
        <fullName evidence="2">Secretion system C-terminal sorting domain-containing protein</fullName>
    </recommendedName>
</protein>
<name>A0ABX2FYE6_9BACT</name>
<evidence type="ECO:0000256" key="1">
    <source>
        <dbReference type="SAM" id="SignalP"/>
    </source>
</evidence>
<dbReference type="Proteomes" id="UP000779507">
    <property type="component" value="Unassembled WGS sequence"/>
</dbReference>
<keyword evidence="4" id="KW-1185">Reference proteome</keyword>
<keyword evidence="1" id="KW-0732">Signal</keyword>
<proteinExistence type="predicted"/>
<organism evidence="3 4">
    <name type="scientific">Hymenobacter caeli</name>
    <dbReference type="NCBI Taxonomy" id="2735894"/>
    <lineage>
        <taxon>Bacteria</taxon>
        <taxon>Pseudomonadati</taxon>
        <taxon>Bacteroidota</taxon>
        <taxon>Cytophagia</taxon>
        <taxon>Cytophagales</taxon>
        <taxon>Hymenobacteraceae</taxon>
        <taxon>Hymenobacter</taxon>
    </lineage>
</organism>
<feature type="chain" id="PRO_5046718424" description="Secretion system C-terminal sorting domain-containing protein" evidence="1">
    <location>
        <begin position="20"/>
        <end position="413"/>
    </location>
</feature>
<accession>A0ABX2FYE6</accession>
<dbReference type="RefSeq" id="WP_173812169.1">
    <property type="nucleotide sequence ID" value="NZ_JABSNP010000034.1"/>
</dbReference>
<dbReference type="Pfam" id="PF18962">
    <property type="entry name" value="Por_Secre_tail"/>
    <property type="match status" value="1"/>
</dbReference>
<evidence type="ECO:0000313" key="3">
    <source>
        <dbReference type="EMBL" id="NRT21422.1"/>
    </source>
</evidence>
<reference evidence="3 4" key="1">
    <citation type="submission" date="2020-05" db="EMBL/GenBank/DDBJ databases">
        <title>Genomic Encyclopedia of Type Strains, Phase IV (KMG-V): Genome sequencing to study the core and pangenomes of soil and plant-associated prokaryotes.</title>
        <authorList>
            <person name="Whitman W."/>
        </authorList>
    </citation>
    <scope>NUCLEOTIDE SEQUENCE [LARGE SCALE GENOMIC DNA]</scope>
    <source>
        <strain evidence="3 4">9A</strain>
    </source>
</reference>
<dbReference type="NCBIfam" id="TIGR04183">
    <property type="entry name" value="Por_Secre_tail"/>
    <property type="match status" value="1"/>
</dbReference>
<evidence type="ECO:0000313" key="4">
    <source>
        <dbReference type="Proteomes" id="UP000779507"/>
    </source>
</evidence>
<gene>
    <name evidence="3" type="ORF">HNP98_004269</name>
</gene>
<feature type="signal peptide" evidence="1">
    <location>
        <begin position="1"/>
        <end position="19"/>
    </location>
</feature>